<evidence type="ECO:0000313" key="4">
    <source>
        <dbReference type="Proteomes" id="UP000472320"/>
    </source>
</evidence>
<name>A0A6L6QFW9_9BURK</name>
<dbReference type="PANTHER" id="PTHR33840:SF1">
    <property type="entry name" value="TLE1 PHOSPHOLIPASE DOMAIN-CONTAINING PROTEIN"/>
    <property type="match status" value="1"/>
</dbReference>
<feature type="region of interest" description="Disordered" evidence="1">
    <location>
        <begin position="1"/>
        <end position="30"/>
    </location>
</feature>
<reference evidence="3 4" key="1">
    <citation type="submission" date="2019-11" db="EMBL/GenBank/DDBJ databases">
        <title>Type strains purchased from KCTC, JCM and DSMZ.</title>
        <authorList>
            <person name="Lu H."/>
        </authorList>
    </citation>
    <scope>NUCLEOTIDE SEQUENCE [LARGE SCALE GENOMIC DNA]</scope>
    <source>
        <strain evidence="3 4">JCM 31587</strain>
    </source>
</reference>
<feature type="domain" description="T6SS Phospholipase effector Tle1-like catalytic" evidence="2">
    <location>
        <begin position="207"/>
        <end position="378"/>
    </location>
</feature>
<dbReference type="EMBL" id="WNKX01000006">
    <property type="protein sequence ID" value="MTW11041.1"/>
    <property type="molecule type" value="Genomic_DNA"/>
</dbReference>
<dbReference type="Pfam" id="PF09994">
    <property type="entry name" value="T6SS_Tle1-like_cat"/>
    <property type="match status" value="2"/>
</dbReference>
<dbReference type="RefSeq" id="WP_155453993.1">
    <property type="nucleotide sequence ID" value="NZ_WNKX01000006.1"/>
</dbReference>
<dbReference type="OrthoDB" id="4378831at2"/>
<evidence type="ECO:0000256" key="1">
    <source>
        <dbReference type="SAM" id="MobiDB-lite"/>
    </source>
</evidence>
<dbReference type="InterPro" id="IPR018712">
    <property type="entry name" value="Tle1-like_cat"/>
</dbReference>
<proteinExistence type="predicted"/>
<sequence length="668" mass="74326">MTKSPNKESSVGDSKAPALAPHEDTLRYAADSAKDVPATRADPALAASVNGTLASALNGHTGNVSPGSCLQTLWFSFFFDGTGNNLDADVGTKKHSNVAKLFRAHRDIDTKIGIYPIYVPGVGTYFKDVGDDGGTTLGLGTGDKGDVRVEWALKEFDRLLAPHAARAKNPSNAITEINFSVFGFSRGAALARAFTNELLKQRCKEHGQVWKTQSGGYRVRVRFLGLFDTVASVGLPMSTNNVDSRSIPFGYKTKVWWRLDEKDIRPEELAFEKNASPGADPSPGRFDGHVAYGGKMAIPEMAEEVRHYIAAHEIRNSFPVESVCTFKDGRLLKPAHFYEYVYPGVHSDVGGSYLPGEGGRSNSSINKLGLIPLQHMYDAAVNAKVPLLPRSAWAARQKDDFEMGKAIVDSFNHYLSKVPKSNSLGQIINANMGLYYAWRFRDIRRKLDGNKEEATTIAKNEVGFKADGEKLDTEIDALEKKDHAARSKLDALLQRRQAIIQSNYGNPNVNEKLAETDEEIKAAGLLREKTRDAVLRAKAKKDALPSVGELSEAIQYYDERLLKDAKTIYDKYRPSFWSKHVDEKQRRKLRPHYQAMMTAYENEFIHNNGLKDEKIIDFFDNYVHDSLSGFAKDATMPSDPRVVYVGGDEKFKYALNEHDKQRQELEAA</sequence>
<dbReference type="Proteomes" id="UP000472320">
    <property type="component" value="Unassembled WGS sequence"/>
</dbReference>
<feature type="domain" description="T6SS Phospholipase effector Tle1-like catalytic" evidence="2">
    <location>
        <begin position="78"/>
        <end position="195"/>
    </location>
</feature>
<evidence type="ECO:0000259" key="2">
    <source>
        <dbReference type="Pfam" id="PF09994"/>
    </source>
</evidence>
<comment type="caution">
    <text evidence="3">The sequence shown here is derived from an EMBL/GenBank/DDBJ whole genome shotgun (WGS) entry which is preliminary data.</text>
</comment>
<dbReference type="PANTHER" id="PTHR33840">
    <property type="match status" value="1"/>
</dbReference>
<evidence type="ECO:0000313" key="3">
    <source>
        <dbReference type="EMBL" id="MTW11041.1"/>
    </source>
</evidence>
<feature type="compositionally biased region" description="Polar residues" evidence="1">
    <location>
        <begin position="1"/>
        <end position="12"/>
    </location>
</feature>
<accession>A0A6L6QFW9</accession>
<organism evidence="3 4">
    <name type="scientific">Massilia eburnea</name>
    <dbReference type="NCBI Taxonomy" id="1776165"/>
    <lineage>
        <taxon>Bacteria</taxon>
        <taxon>Pseudomonadati</taxon>
        <taxon>Pseudomonadota</taxon>
        <taxon>Betaproteobacteria</taxon>
        <taxon>Burkholderiales</taxon>
        <taxon>Oxalobacteraceae</taxon>
        <taxon>Telluria group</taxon>
        <taxon>Massilia</taxon>
    </lineage>
</organism>
<protein>
    <recommendedName>
        <fullName evidence="2">T6SS Phospholipase effector Tle1-like catalytic domain-containing protein</fullName>
    </recommendedName>
</protein>
<keyword evidence="4" id="KW-1185">Reference proteome</keyword>
<dbReference type="AlphaFoldDB" id="A0A6L6QFW9"/>
<gene>
    <name evidence="3" type="ORF">GM658_10550</name>
</gene>